<protein>
    <recommendedName>
        <fullName evidence="7">Ferrochelatase</fullName>
        <ecNumber evidence="7">4.98.1.1</ecNumber>
    </recommendedName>
    <alternativeName>
        <fullName evidence="7">Heme synthase</fullName>
    </alternativeName>
    <alternativeName>
        <fullName evidence="7">Protoheme ferro-lyase</fullName>
    </alternativeName>
</protein>
<evidence type="ECO:0000256" key="1">
    <source>
        <dbReference type="ARBA" id="ARBA00007718"/>
    </source>
</evidence>
<dbReference type="Pfam" id="PF00762">
    <property type="entry name" value="Ferrochelatase"/>
    <property type="match status" value="1"/>
</dbReference>
<evidence type="ECO:0000256" key="4">
    <source>
        <dbReference type="ARBA" id="ARBA00023239"/>
    </source>
</evidence>
<dbReference type="EC" id="4.98.1.1" evidence="7"/>
<keyword evidence="2 7" id="KW-0408">Iron</keyword>
<reference evidence="9 10" key="1">
    <citation type="submission" date="2021-12" db="EMBL/GenBank/DDBJ databases">
        <title>Genome sequencing of bacteria with rrn-lacking chromosome and rrn-plasmid.</title>
        <authorList>
            <person name="Anda M."/>
            <person name="Iwasaki W."/>
        </authorList>
    </citation>
    <scope>NUCLEOTIDE SEQUENCE [LARGE SCALE GENOMIC DNA]</scope>
    <source>
        <strain evidence="9 10">NBRC 101262</strain>
    </source>
</reference>
<dbReference type="InterPro" id="IPR033644">
    <property type="entry name" value="Ferrochelatase_C"/>
</dbReference>
<dbReference type="PANTHER" id="PTHR11108">
    <property type="entry name" value="FERROCHELATASE"/>
    <property type="match status" value="1"/>
</dbReference>
<comment type="similarity">
    <text evidence="1 7 8">Belongs to the ferrochelatase family.</text>
</comment>
<evidence type="ECO:0000313" key="10">
    <source>
        <dbReference type="Proteomes" id="UP001354989"/>
    </source>
</evidence>
<accession>A0ABM7VAH9</accession>
<dbReference type="NCBIfam" id="TIGR00109">
    <property type="entry name" value="hemH"/>
    <property type="match status" value="1"/>
</dbReference>
<keyword evidence="7" id="KW-0963">Cytoplasm</keyword>
<comment type="catalytic activity">
    <reaction evidence="7">
        <text>heme b + 2 H(+) = protoporphyrin IX + Fe(2+)</text>
        <dbReference type="Rhea" id="RHEA:22584"/>
        <dbReference type="ChEBI" id="CHEBI:15378"/>
        <dbReference type="ChEBI" id="CHEBI:29033"/>
        <dbReference type="ChEBI" id="CHEBI:57306"/>
        <dbReference type="ChEBI" id="CHEBI:60344"/>
        <dbReference type="EC" id="4.98.1.1"/>
    </reaction>
</comment>
<comment type="catalytic activity">
    <reaction evidence="6">
        <text>Fe-coproporphyrin III + 2 H(+) = coproporphyrin III + Fe(2+)</text>
        <dbReference type="Rhea" id="RHEA:49572"/>
        <dbReference type="ChEBI" id="CHEBI:15378"/>
        <dbReference type="ChEBI" id="CHEBI:29033"/>
        <dbReference type="ChEBI" id="CHEBI:68438"/>
        <dbReference type="ChEBI" id="CHEBI:131725"/>
        <dbReference type="EC" id="4.99.1.9"/>
    </reaction>
    <physiologicalReaction direction="right-to-left" evidence="6">
        <dbReference type="Rhea" id="RHEA:49574"/>
    </physiologicalReaction>
</comment>
<dbReference type="Proteomes" id="UP001354989">
    <property type="component" value="Chromosome"/>
</dbReference>
<comment type="subcellular location">
    <subcellularLocation>
        <location evidence="7">Cytoplasm</location>
    </subcellularLocation>
</comment>
<keyword evidence="5 7" id="KW-0627">Porphyrin biosynthesis</keyword>
<comment type="pathway">
    <text evidence="7">Porphyrin-containing compound metabolism; protoheme biosynthesis; protoheme from protoporphyrin-IX: step 1/1.</text>
</comment>
<dbReference type="CDD" id="cd03411">
    <property type="entry name" value="Ferrochelatase_N"/>
    <property type="match status" value="1"/>
</dbReference>
<dbReference type="SUPFAM" id="SSF53800">
    <property type="entry name" value="Chelatase"/>
    <property type="match status" value="1"/>
</dbReference>
<keyword evidence="4 7" id="KW-0456">Lyase</keyword>
<dbReference type="InterPro" id="IPR001015">
    <property type="entry name" value="Ferrochelatase"/>
</dbReference>
<organism evidence="9 10">
    <name type="scientific">Persicobacter psychrovividus</name>
    <dbReference type="NCBI Taxonomy" id="387638"/>
    <lineage>
        <taxon>Bacteria</taxon>
        <taxon>Pseudomonadati</taxon>
        <taxon>Bacteroidota</taxon>
        <taxon>Cytophagia</taxon>
        <taxon>Cytophagales</taxon>
        <taxon>Persicobacteraceae</taxon>
        <taxon>Persicobacter</taxon>
    </lineage>
</organism>
<name>A0ABM7VAH9_9BACT</name>
<proteinExistence type="inferred from homology"/>
<evidence type="ECO:0000313" key="9">
    <source>
        <dbReference type="EMBL" id="BDC97923.1"/>
    </source>
</evidence>
<evidence type="ECO:0000256" key="5">
    <source>
        <dbReference type="ARBA" id="ARBA00023244"/>
    </source>
</evidence>
<keyword evidence="10" id="KW-1185">Reference proteome</keyword>
<dbReference type="Gene3D" id="3.40.50.1400">
    <property type="match status" value="2"/>
</dbReference>
<dbReference type="EMBL" id="AP025292">
    <property type="protein sequence ID" value="BDC97923.1"/>
    <property type="molecule type" value="Genomic_DNA"/>
</dbReference>
<evidence type="ECO:0000256" key="6">
    <source>
        <dbReference type="ARBA" id="ARBA00024536"/>
    </source>
</evidence>
<evidence type="ECO:0000256" key="8">
    <source>
        <dbReference type="RuleBase" id="RU004185"/>
    </source>
</evidence>
<sequence length="369" mass="42036">MKALFAILMQKELFYFNPEAGPLIINNMNKPSKKGVLIVNLGTPDSPSTPDVRKYLREFLSDKRVIDINPIGRWMLVNLIIAPFRAPKSAKVYQQLWEDRGSPLMFYGLDVQQALSEALGTTYEVALGMRYQQPSIASALDQLMAKNVSEILVIPLFPQYASATTGSVADKVMEIVKDWQVIPTIKFVEQFLEEPLFIQTIAEQAQPLMEKTDYDHFLFSFHGIPERQIKKASCDGYCQLGKCCDTYHAKNRYCYRAQCFHTARLVAQALQIPEEKFSVAFQSRLGKDPWIQPYADQMLKEMPAKGYKKVLAFSPSFIADCLETTVEVGDEFKEEFLEAGGEQWDLVPSLNAHPTWVKCLEEMVHKHLD</sequence>
<feature type="binding site" evidence="7">
    <location>
        <position position="222"/>
    </location>
    <ligand>
        <name>Fe(2+)</name>
        <dbReference type="ChEBI" id="CHEBI:29033"/>
    </ligand>
</feature>
<feature type="binding site" evidence="7">
    <location>
        <position position="323"/>
    </location>
    <ligand>
        <name>Fe(2+)</name>
        <dbReference type="ChEBI" id="CHEBI:29033"/>
    </ligand>
</feature>
<gene>
    <name evidence="7 9" type="primary">hemH</name>
    <name evidence="9" type="ORF">PEPS_02040</name>
</gene>
<evidence type="ECO:0000256" key="2">
    <source>
        <dbReference type="ARBA" id="ARBA00023004"/>
    </source>
</evidence>
<dbReference type="CDD" id="cd00419">
    <property type="entry name" value="Ferrochelatase_C"/>
    <property type="match status" value="1"/>
</dbReference>
<evidence type="ECO:0000256" key="3">
    <source>
        <dbReference type="ARBA" id="ARBA00023133"/>
    </source>
</evidence>
<dbReference type="HAMAP" id="MF_00323">
    <property type="entry name" value="Ferrochelatase"/>
    <property type="match status" value="1"/>
</dbReference>
<keyword evidence="7" id="KW-0479">Metal-binding</keyword>
<comment type="function">
    <text evidence="7">Catalyzes the ferrous insertion into protoporphyrin IX.</text>
</comment>
<dbReference type="PANTHER" id="PTHR11108:SF1">
    <property type="entry name" value="FERROCHELATASE, MITOCHONDRIAL"/>
    <property type="match status" value="1"/>
</dbReference>
<evidence type="ECO:0000256" key="7">
    <source>
        <dbReference type="HAMAP-Rule" id="MF_00323"/>
    </source>
</evidence>
<dbReference type="InterPro" id="IPR033659">
    <property type="entry name" value="Ferrochelatase_N"/>
</dbReference>
<keyword evidence="3 7" id="KW-0350">Heme biosynthesis</keyword>